<accession>A0ABR0EMR4</accession>
<keyword evidence="3" id="KW-1185">Reference proteome</keyword>
<dbReference type="Gene3D" id="3.40.50.1820">
    <property type="entry name" value="alpha/beta hydrolase"/>
    <property type="match status" value="1"/>
</dbReference>
<dbReference type="PANTHER" id="PTHR43689:SF8">
    <property type="entry name" value="ALPHA_BETA-HYDROLASES SUPERFAMILY PROTEIN"/>
    <property type="match status" value="1"/>
</dbReference>
<proteinExistence type="predicted"/>
<feature type="domain" description="AB hydrolase-1" evidence="1">
    <location>
        <begin position="31"/>
        <end position="291"/>
    </location>
</feature>
<comment type="caution">
    <text evidence="2">The sequence shown here is derived from an EMBL/GenBank/DDBJ whole genome shotgun (WGS) entry which is preliminary data.</text>
</comment>
<dbReference type="InterPro" id="IPR000073">
    <property type="entry name" value="AB_hydrolase_1"/>
</dbReference>
<dbReference type="SUPFAM" id="SSF53474">
    <property type="entry name" value="alpha/beta-Hydrolases"/>
    <property type="match status" value="1"/>
</dbReference>
<name>A0ABR0EMR4_ZASCE</name>
<evidence type="ECO:0000259" key="1">
    <source>
        <dbReference type="Pfam" id="PF00561"/>
    </source>
</evidence>
<dbReference type="Pfam" id="PF00561">
    <property type="entry name" value="Abhydrolase_1"/>
    <property type="match status" value="1"/>
</dbReference>
<protein>
    <recommendedName>
        <fullName evidence="1">AB hydrolase-1 domain-containing protein</fullName>
    </recommendedName>
</protein>
<dbReference type="Proteomes" id="UP001305779">
    <property type="component" value="Unassembled WGS sequence"/>
</dbReference>
<dbReference type="EMBL" id="JAXOVC010000004">
    <property type="protein sequence ID" value="KAK4502103.1"/>
    <property type="molecule type" value="Genomic_DNA"/>
</dbReference>
<reference evidence="2 3" key="1">
    <citation type="journal article" date="2023" name="G3 (Bethesda)">
        <title>A chromosome-level genome assembly of Zasmidium syzygii isolated from banana leaves.</title>
        <authorList>
            <person name="van Westerhoven A.C."/>
            <person name="Mehrabi R."/>
            <person name="Talebi R."/>
            <person name="Steentjes M.B.F."/>
            <person name="Corcolon B."/>
            <person name="Chong P.A."/>
            <person name="Kema G.H.J."/>
            <person name="Seidl M.F."/>
        </authorList>
    </citation>
    <scope>NUCLEOTIDE SEQUENCE [LARGE SCALE GENOMIC DNA]</scope>
    <source>
        <strain evidence="2 3">P124</strain>
    </source>
</reference>
<evidence type="ECO:0000313" key="3">
    <source>
        <dbReference type="Proteomes" id="UP001305779"/>
    </source>
</evidence>
<sequence length="306" mass="34631">MELTSTFAWNGWNIKYGVFEPEGTNSQNLKTLLFVHGTPWSSEVFTPLSKALLSTKQFRLILYDLPGYGQSQEAPQYDNEGDALELFKLDLQKDTSVKAQGAALAALINHLDLSSPPSIIAHDIAGAIVLRTHLIHNIDFTSLMLLETNTVLPWGDGFYKLARSRPEAFVEMPPAIFESVVRAVIRSASHNPKTFPSRWEDALAKPWTQDAEPWRQRSFMRQIAQANDEDVKEMLDQDMYSQVRCDVKIVWGESDQWIPKAKLEKLGQMLGDRMQEFVVVAEAGHLVMVDQPERIAVEVLGWVGRY</sequence>
<gene>
    <name evidence="2" type="ORF">PRZ48_005526</name>
</gene>
<dbReference type="InterPro" id="IPR029058">
    <property type="entry name" value="AB_hydrolase_fold"/>
</dbReference>
<evidence type="ECO:0000313" key="2">
    <source>
        <dbReference type="EMBL" id="KAK4502103.1"/>
    </source>
</evidence>
<dbReference type="PANTHER" id="PTHR43689">
    <property type="entry name" value="HYDROLASE"/>
    <property type="match status" value="1"/>
</dbReference>
<organism evidence="2 3">
    <name type="scientific">Zasmidium cellare</name>
    <name type="common">Wine cellar mold</name>
    <name type="synonym">Racodium cellare</name>
    <dbReference type="NCBI Taxonomy" id="395010"/>
    <lineage>
        <taxon>Eukaryota</taxon>
        <taxon>Fungi</taxon>
        <taxon>Dikarya</taxon>
        <taxon>Ascomycota</taxon>
        <taxon>Pezizomycotina</taxon>
        <taxon>Dothideomycetes</taxon>
        <taxon>Dothideomycetidae</taxon>
        <taxon>Mycosphaerellales</taxon>
        <taxon>Mycosphaerellaceae</taxon>
        <taxon>Zasmidium</taxon>
    </lineage>
</organism>